<evidence type="ECO:0000256" key="1">
    <source>
        <dbReference type="SAM" id="Coils"/>
    </source>
</evidence>
<evidence type="ECO:0000313" key="2">
    <source>
        <dbReference type="EMBL" id="CAD8082530.1"/>
    </source>
</evidence>
<keyword evidence="1" id="KW-0175">Coiled coil</keyword>
<gene>
    <name evidence="2" type="ORF">PSON_ATCC_30995.1.T0430261</name>
</gene>
<evidence type="ECO:0000313" key="3">
    <source>
        <dbReference type="Proteomes" id="UP000692954"/>
    </source>
</evidence>
<comment type="caution">
    <text evidence="2">The sequence shown here is derived from an EMBL/GenBank/DDBJ whole genome shotgun (WGS) entry which is preliminary data.</text>
</comment>
<sequence length="841" mass="99837">MPPVLMNVDYMRKKKRAQSAKPEETIQRVLKQFSVSPQRFRFTKFNHKKLGVIHPIPTKLQKVKTQTSIPQPATYQYGDKEFMEVQGKKCPITDVEPDIHYTKNDKKQLDEHLVQPFFYVQKLFPKGGQSVLEHDDVFVPFQTLKQSKRKRKIVDEQYIKILKEMKKEERQQFYTKGIRINVEYAMIFKRFMKGLIKKGWYDKDYKFSTENPKIHKKELIRQAQEMGLTIQKQPQILTSHQQIENLQKKKRESKKKKQKYIQILISKDNMIKFLKQFCYDENALKADVDILFLNVQMGNSPKDMLLIKLANTDQFLLDLNAFLHNAQKYFKLKYKIKNLLSVNAAKQRNVYIKFSLFPFLGEGWKAFKVCLKQLENTEKLILQKTKLQQYNDLIQERDNLINIKRVWSKNLQRTPLQYILLKFQKIKDIYVNAINYNAERIDFFNQFQIDLFLYKEQKVDQINNSRFFQKQNLSGISLDVRTIKLDEVVEFLVEKQFTREESDQIIEIFEKILKYYGLKKAPRKSKWQLAPEIEPNKILTQQQIVEYLSYYSQKQFEEWKIFKSFIEDFHKFQIKKINLSEDRLQHVRQAWECNIIGEWLIKKLRKLDKQISILLFKSLEVCKLIEHGKELTDQNILQAIEQDGKFSYDKFVNEKTQQNLQNIIKLGEKLQQQQQSKSISSDDWDADLTKAISNYQVISTKLFQNQQKIQQSQSNLKESPKQQKVQPIHKDQIVSAANFIDDRSIIQDQQQVQQQPQQTIKSPKIEQQNSTFLTVPTKTTQQNNLLKPGLTHDTITKSNLSSSTQLTEAELDMKIQNAMRLQNRIFSELGNIKDLSFRSQK</sequence>
<name>A0A8S1MQT1_9CILI</name>
<keyword evidence="3" id="KW-1185">Reference proteome</keyword>
<accession>A0A8S1MQT1</accession>
<reference evidence="2" key="1">
    <citation type="submission" date="2021-01" db="EMBL/GenBank/DDBJ databases">
        <authorList>
            <consortium name="Genoscope - CEA"/>
            <person name="William W."/>
        </authorList>
    </citation>
    <scope>NUCLEOTIDE SEQUENCE</scope>
</reference>
<dbReference type="OrthoDB" id="296730at2759"/>
<dbReference type="AlphaFoldDB" id="A0A8S1MQT1"/>
<dbReference type="Proteomes" id="UP000692954">
    <property type="component" value="Unassembled WGS sequence"/>
</dbReference>
<feature type="coiled-coil region" evidence="1">
    <location>
        <begin position="236"/>
        <end position="263"/>
    </location>
</feature>
<dbReference type="EMBL" id="CAJJDN010000043">
    <property type="protein sequence ID" value="CAD8082530.1"/>
    <property type="molecule type" value="Genomic_DNA"/>
</dbReference>
<proteinExistence type="predicted"/>
<organism evidence="2 3">
    <name type="scientific">Paramecium sonneborni</name>
    <dbReference type="NCBI Taxonomy" id="65129"/>
    <lineage>
        <taxon>Eukaryota</taxon>
        <taxon>Sar</taxon>
        <taxon>Alveolata</taxon>
        <taxon>Ciliophora</taxon>
        <taxon>Intramacronucleata</taxon>
        <taxon>Oligohymenophorea</taxon>
        <taxon>Peniculida</taxon>
        <taxon>Parameciidae</taxon>
        <taxon>Paramecium</taxon>
    </lineage>
</organism>
<protein>
    <submittedName>
        <fullName evidence="2">Uncharacterized protein</fullName>
    </submittedName>
</protein>